<name>A0A1H4IG13_9NOCA</name>
<keyword evidence="2" id="KW-1185">Reference proteome</keyword>
<evidence type="ECO:0000313" key="1">
    <source>
        <dbReference type="EMBL" id="SEB33031.1"/>
    </source>
</evidence>
<protein>
    <submittedName>
        <fullName evidence="1">Uncharacterized protein</fullName>
    </submittedName>
</protein>
<sequence>MSAYRSVGTELRVVVVTSTGVADGVFEQYVVWVVIVAKLPTQ</sequence>
<evidence type="ECO:0000313" key="2">
    <source>
        <dbReference type="Proteomes" id="UP000183561"/>
    </source>
</evidence>
<gene>
    <name evidence="1" type="ORF">SAMN04490239_0628</name>
</gene>
<dbReference type="Proteomes" id="UP000183561">
    <property type="component" value="Unassembled WGS sequence"/>
</dbReference>
<accession>A0A1H4IG13</accession>
<proteinExistence type="predicted"/>
<reference evidence="2" key="1">
    <citation type="submission" date="2016-10" db="EMBL/GenBank/DDBJ databases">
        <authorList>
            <person name="Varghese N."/>
            <person name="Submissions S."/>
        </authorList>
    </citation>
    <scope>NUCLEOTIDE SEQUENCE [LARGE SCALE GENOMIC DNA]</scope>
    <source>
        <strain evidence="2">DSM 44498</strain>
    </source>
</reference>
<dbReference type="EMBL" id="FNSV01000004">
    <property type="protein sequence ID" value="SEB33031.1"/>
    <property type="molecule type" value="Genomic_DNA"/>
</dbReference>
<dbReference type="AlphaFoldDB" id="A0A1H4IG13"/>
<organism evidence="1 2">
    <name type="scientific">Rhodococcus koreensis</name>
    <dbReference type="NCBI Taxonomy" id="99653"/>
    <lineage>
        <taxon>Bacteria</taxon>
        <taxon>Bacillati</taxon>
        <taxon>Actinomycetota</taxon>
        <taxon>Actinomycetes</taxon>
        <taxon>Mycobacteriales</taxon>
        <taxon>Nocardiaceae</taxon>
        <taxon>Rhodococcus</taxon>
    </lineage>
</organism>